<comment type="caution">
    <text evidence="2">The sequence shown here is derived from an EMBL/GenBank/DDBJ whole genome shotgun (WGS) entry which is preliminary data.</text>
</comment>
<accession>A0A834P750</accession>
<evidence type="ECO:0000313" key="2">
    <source>
        <dbReference type="EMBL" id="KAF7431438.1"/>
    </source>
</evidence>
<dbReference type="AlphaFoldDB" id="A0A834P750"/>
<organism evidence="2 3">
    <name type="scientific">Vespula pensylvanica</name>
    <name type="common">Western yellow jacket</name>
    <name type="synonym">Wasp</name>
    <dbReference type="NCBI Taxonomy" id="30213"/>
    <lineage>
        <taxon>Eukaryota</taxon>
        <taxon>Metazoa</taxon>
        <taxon>Ecdysozoa</taxon>
        <taxon>Arthropoda</taxon>
        <taxon>Hexapoda</taxon>
        <taxon>Insecta</taxon>
        <taxon>Pterygota</taxon>
        <taxon>Neoptera</taxon>
        <taxon>Endopterygota</taxon>
        <taxon>Hymenoptera</taxon>
        <taxon>Apocrita</taxon>
        <taxon>Aculeata</taxon>
        <taxon>Vespoidea</taxon>
        <taxon>Vespidae</taxon>
        <taxon>Vespinae</taxon>
        <taxon>Vespula</taxon>
    </lineage>
</organism>
<evidence type="ECO:0000256" key="1">
    <source>
        <dbReference type="SAM" id="Phobius"/>
    </source>
</evidence>
<reference evidence="2" key="1">
    <citation type="journal article" date="2020" name="G3 (Bethesda)">
        <title>High-Quality Assemblies for Three Invasive Social Wasps from the &lt;i&gt;Vespula&lt;/i&gt; Genus.</title>
        <authorList>
            <person name="Harrop T.W.R."/>
            <person name="Guhlin J."/>
            <person name="McLaughlin G.M."/>
            <person name="Permina E."/>
            <person name="Stockwell P."/>
            <person name="Gilligan J."/>
            <person name="Le Lec M.F."/>
            <person name="Gruber M.A.M."/>
            <person name="Quinn O."/>
            <person name="Lovegrove M."/>
            <person name="Duncan E.J."/>
            <person name="Remnant E.J."/>
            <person name="Van Eeckhoven J."/>
            <person name="Graham B."/>
            <person name="Knapp R.A."/>
            <person name="Langford K.W."/>
            <person name="Kronenberg Z."/>
            <person name="Press M.O."/>
            <person name="Eacker S.M."/>
            <person name="Wilson-Rankin E.E."/>
            <person name="Purcell J."/>
            <person name="Lester P.J."/>
            <person name="Dearden P.K."/>
        </authorList>
    </citation>
    <scope>NUCLEOTIDE SEQUENCE</scope>
    <source>
        <strain evidence="2">Volc-1</strain>
    </source>
</reference>
<dbReference type="EMBL" id="JACSDY010000003">
    <property type="protein sequence ID" value="KAF7431438.1"/>
    <property type="molecule type" value="Genomic_DNA"/>
</dbReference>
<protein>
    <submittedName>
        <fullName evidence="2">Uncharacterized protein</fullName>
    </submittedName>
</protein>
<keyword evidence="1" id="KW-0812">Transmembrane</keyword>
<proteinExistence type="predicted"/>
<feature type="transmembrane region" description="Helical" evidence="1">
    <location>
        <begin position="260"/>
        <end position="282"/>
    </location>
</feature>
<dbReference type="Proteomes" id="UP000600918">
    <property type="component" value="Unassembled WGS sequence"/>
</dbReference>
<gene>
    <name evidence="2" type="ORF">H0235_004362</name>
</gene>
<keyword evidence="3" id="KW-1185">Reference proteome</keyword>
<keyword evidence="1" id="KW-0472">Membrane</keyword>
<evidence type="ECO:0000313" key="3">
    <source>
        <dbReference type="Proteomes" id="UP000600918"/>
    </source>
</evidence>
<keyword evidence="1" id="KW-1133">Transmembrane helix</keyword>
<name>A0A834P750_VESPE</name>
<sequence length="305" mass="34275">MKKSLSVLESVQKIEVDLHILDKNAVLSECQFVPNIEIKTYGTQRLCNYLVEFLVIDKKNEATQGTNLKVEPDIHDNILDNILERCNRNEAMGAKRENNRDIVKVKVSNDEVKSGYILSLNLDDAIYADETIVSNMNGQANIKILTTNEKEAKITIPVVRLEEFETTDGHDASRCRDDARAAETQLIPPNMRKYVLVTPLSITGVNTIAPISEMESFEMITTDNDKGVPGYLFRWIVRTSTGHLLLLPSIDAAVGLPPNMVYVLTVLTYCVRIIGFGSLLILKNERSRRMRSLQGLFRSGFAVPF</sequence>